<dbReference type="GO" id="GO:0043248">
    <property type="term" value="P:proteasome assembly"/>
    <property type="evidence" value="ECO:0007669"/>
    <property type="project" value="InterPro"/>
</dbReference>
<dbReference type="STRING" id="1202772.A0A1V9YMQ8"/>
<sequence length="123" mass="13545">MTDGQHPTTKQATKDINGITTTVIVSEFSDRIFIAATQLGTFGTIVKQQGYDCSTENFNGNAHTNITIRLGKRDDPLLLVYARQFLEHFGVPRGKSIVAAVGLKDRTSTTFEAIMNTIKLELL</sequence>
<dbReference type="Gene3D" id="3.30.230.90">
    <property type="match status" value="1"/>
</dbReference>
<organism evidence="1 2">
    <name type="scientific">Achlya hypogyna</name>
    <name type="common">Oomycete</name>
    <name type="synonym">Protoachlya hypogyna</name>
    <dbReference type="NCBI Taxonomy" id="1202772"/>
    <lineage>
        <taxon>Eukaryota</taxon>
        <taxon>Sar</taxon>
        <taxon>Stramenopiles</taxon>
        <taxon>Oomycota</taxon>
        <taxon>Saprolegniomycetes</taxon>
        <taxon>Saprolegniales</taxon>
        <taxon>Achlyaceae</taxon>
        <taxon>Achlya</taxon>
    </lineage>
</organism>
<dbReference type="Pfam" id="PF10178">
    <property type="entry name" value="PAC3"/>
    <property type="match status" value="1"/>
</dbReference>
<gene>
    <name evidence="1" type="ORF">ACHHYP_09649</name>
</gene>
<proteinExistence type="predicted"/>
<evidence type="ECO:0000313" key="2">
    <source>
        <dbReference type="Proteomes" id="UP000243579"/>
    </source>
</evidence>
<dbReference type="EMBL" id="JNBR01001471">
    <property type="protein sequence ID" value="OQR87007.1"/>
    <property type="molecule type" value="Genomic_DNA"/>
</dbReference>
<comment type="caution">
    <text evidence="1">The sequence shown here is derived from an EMBL/GenBank/DDBJ whole genome shotgun (WGS) entry which is preliminary data.</text>
</comment>
<dbReference type="InterPro" id="IPR053720">
    <property type="entry name" value="Psm_Assembly_Chaperone"/>
</dbReference>
<dbReference type="PANTHER" id="PTHR31051:SF1">
    <property type="entry name" value="PROTEASOME ASSEMBLY CHAPERONE 3"/>
    <property type="match status" value="1"/>
</dbReference>
<dbReference type="Proteomes" id="UP000243579">
    <property type="component" value="Unassembled WGS sequence"/>
</dbReference>
<reference evidence="1 2" key="1">
    <citation type="journal article" date="2014" name="Genome Biol. Evol.">
        <title>The secreted proteins of Achlya hypogyna and Thraustotheca clavata identify the ancestral oomycete secretome and reveal gene acquisitions by horizontal gene transfer.</title>
        <authorList>
            <person name="Misner I."/>
            <person name="Blouin N."/>
            <person name="Leonard G."/>
            <person name="Richards T.A."/>
            <person name="Lane C.E."/>
        </authorList>
    </citation>
    <scope>NUCLEOTIDE SEQUENCE [LARGE SCALE GENOMIC DNA]</scope>
    <source>
        <strain evidence="1 2">ATCC 48635</strain>
    </source>
</reference>
<protein>
    <submittedName>
        <fullName evidence="1">Uncharacterized protein</fullName>
    </submittedName>
</protein>
<dbReference type="InterPro" id="IPR018788">
    <property type="entry name" value="Proteasome_assmbl_chp_3"/>
</dbReference>
<name>A0A1V9YMQ8_ACHHY</name>
<dbReference type="OrthoDB" id="5839at2759"/>
<keyword evidence="2" id="KW-1185">Reference proteome</keyword>
<dbReference type="AlphaFoldDB" id="A0A1V9YMQ8"/>
<evidence type="ECO:0000313" key="1">
    <source>
        <dbReference type="EMBL" id="OQR87007.1"/>
    </source>
</evidence>
<dbReference type="PANTHER" id="PTHR31051">
    <property type="entry name" value="PROTEASOME ASSEMBLY CHAPERONE 3"/>
    <property type="match status" value="1"/>
</dbReference>
<accession>A0A1V9YMQ8</accession>